<evidence type="ECO:0000313" key="2">
    <source>
        <dbReference type="Proteomes" id="UP000006875"/>
    </source>
</evidence>
<dbReference type="AlphaFoldDB" id="E3H8K8"/>
<dbReference type="Proteomes" id="UP000006875">
    <property type="component" value="Chromosome"/>
</dbReference>
<dbReference type="STRING" id="572544.Ilyop_1209"/>
<dbReference type="Pfam" id="PF04456">
    <property type="entry name" value="DUF503"/>
    <property type="match status" value="1"/>
</dbReference>
<dbReference type="PANTHER" id="PTHR36441">
    <property type="entry name" value="HYPOTHETICAL CYTOSOLIC PROTEIN"/>
    <property type="match status" value="1"/>
</dbReference>
<dbReference type="Gene3D" id="3.30.70.1120">
    <property type="entry name" value="TT1725-like"/>
    <property type="match status" value="1"/>
</dbReference>
<reference evidence="1 2" key="1">
    <citation type="journal article" date="2010" name="Stand. Genomic Sci.">
        <title>Complete genome sequence of Ilyobacter polytropus type strain (CuHbu1).</title>
        <authorList>
            <person name="Sikorski J."/>
            <person name="Chertkov O."/>
            <person name="Lapidus A."/>
            <person name="Nolan M."/>
            <person name="Lucas S."/>
            <person name="Del Rio T.G."/>
            <person name="Tice H."/>
            <person name="Cheng J.F."/>
            <person name="Tapia R."/>
            <person name="Han C."/>
            <person name="Goodwin L."/>
            <person name="Pitluck S."/>
            <person name="Liolios K."/>
            <person name="Ivanova N."/>
            <person name="Mavromatis K."/>
            <person name="Mikhailova N."/>
            <person name="Pati A."/>
            <person name="Chen A."/>
            <person name="Palaniappan K."/>
            <person name="Land M."/>
            <person name="Hauser L."/>
            <person name="Chang Y.J."/>
            <person name="Jeffries C.D."/>
            <person name="Brambilla E."/>
            <person name="Yasawong M."/>
            <person name="Rohde M."/>
            <person name="Pukall R."/>
            <person name="Spring S."/>
            <person name="Goker M."/>
            <person name="Woyke T."/>
            <person name="Bristow J."/>
            <person name="Eisen J.A."/>
            <person name="Markowitz V."/>
            <person name="Hugenholtz P."/>
            <person name="Kyrpides N.C."/>
            <person name="Klenk H.P."/>
        </authorList>
    </citation>
    <scope>NUCLEOTIDE SEQUENCE [LARGE SCALE GENOMIC DNA]</scope>
    <source>
        <strain evidence="2">ATCC 51220 / DSM 2926 / LMG 16218 / CuHBu1</strain>
    </source>
</reference>
<gene>
    <name evidence="1" type="ordered locus">Ilyop_1209</name>
</gene>
<evidence type="ECO:0000313" key="1">
    <source>
        <dbReference type="EMBL" id="ADO82990.1"/>
    </source>
</evidence>
<protein>
    <recommendedName>
        <fullName evidence="3">DUF503 domain-containing protein</fullName>
    </recommendedName>
</protein>
<keyword evidence="2" id="KW-1185">Reference proteome</keyword>
<name>E3H8K8_ILYPC</name>
<proteinExistence type="predicted"/>
<dbReference type="SUPFAM" id="SSF103007">
    <property type="entry name" value="Hypothetical protein TT1725"/>
    <property type="match status" value="1"/>
</dbReference>
<sequence>MYVAAVKIKIRFVISFSLKDKRMRLRSIKDKFTSKFKTQLTEVELQDNKNFTVLGFSFVTGSYSLAQSIEGKMVAYIEDNCEDEIVDIDSYIEKF</sequence>
<dbReference type="KEGG" id="ipo:Ilyop_1209"/>
<dbReference type="eggNOG" id="COG1550">
    <property type="taxonomic scope" value="Bacteria"/>
</dbReference>
<dbReference type="RefSeq" id="WP_013387657.1">
    <property type="nucleotide sequence ID" value="NC_014632.1"/>
</dbReference>
<dbReference type="OrthoDB" id="9809023at2"/>
<dbReference type="HOGENOM" id="CLU_149981_2_1_0"/>
<dbReference type="EMBL" id="CP002281">
    <property type="protein sequence ID" value="ADO82990.1"/>
    <property type="molecule type" value="Genomic_DNA"/>
</dbReference>
<dbReference type="InterPro" id="IPR036746">
    <property type="entry name" value="TT1725-like_sf"/>
</dbReference>
<dbReference type="PANTHER" id="PTHR36441:SF1">
    <property type="entry name" value="DUF503 DOMAIN-CONTAINING PROTEIN"/>
    <property type="match status" value="1"/>
</dbReference>
<evidence type="ECO:0008006" key="3">
    <source>
        <dbReference type="Google" id="ProtNLM"/>
    </source>
</evidence>
<organism evidence="1 2">
    <name type="scientific">Ilyobacter polytropus (strain ATCC 51220 / DSM 2926 / LMG 16218 / CuHBu1)</name>
    <dbReference type="NCBI Taxonomy" id="572544"/>
    <lineage>
        <taxon>Bacteria</taxon>
        <taxon>Fusobacteriati</taxon>
        <taxon>Fusobacteriota</taxon>
        <taxon>Fusobacteriia</taxon>
        <taxon>Fusobacteriales</taxon>
        <taxon>Fusobacteriaceae</taxon>
        <taxon>Ilyobacter</taxon>
    </lineage>
</organism>
<accession>E3H8K8</accession>
<dbReference type="InterPro" id="IPR007546">
    <property type="entry name" value="DUF503"/>
</dbReference>